<dbReference type="Proteomes" id="UP000797356">
    <property type="component" value="Chromosome 1"/>
</dbReference>
<name>A0A8K0HUS7_COCNU</name>
<protein>
    <submittedName>
        <fullName evidence="2">Uncharacterized protein</fullName>
    </submittedName>
</protein>
<dbReference type="EMBL" id="CM017872">
    <property type="protein sequence ID" value="KAG1326917.1"/>
    <property type="molecule type" value="Genomic_DNA"/>
</dbReference>
<reference evidence="2" key="1">
    <citation type="journal article" date="2017" name="Gigascience">
        <title>The genome draft of coconut (Cocos nucifera).</title>
        <authorList>
            <person name="Xiao Y."/>
            <person name="Xu P."/>
            <person name="Fan H."/>
            <person name="Baudouin L."/>
            <person name="Xia W."/>
            <person name="Bocs S."/>
            <person name="Xu J."/>
            <person name="Li Q."/>
            <person name="Guo A."/>
            <person name="Zhou L."/>
            <person name="Li J."/>
            <person name="Wu Y."/>
            <person name="Ma Z."/>
            <person name="Armero A."/>
            <person name="Issali A.E."/>
            <person name="Liu N."/>
            <person name="Peng M."/>
            <person name="Yang Y."/>
        </authorList>
    </citation>
    <scope>NUCLEOTIDE SEQUENCE</scope>
    <source>
        <tissue evidence="2">Spear leaf of Hainan Tall coconut</tissue>
    </source>
</reference>
<comment type="caution">
    <text evidence="2">The sequence shown here is derived from an EMBL/GenBank/DDBJ whole genome shotgun (WGS) entry which is preliminary data.</text>
</comment>
<evidence type="ECO:0000313" key="2">
    <source>
        <dbReference type="EMBL" id="KAG1326917.1"/>
    </source>
</evidence>
<sequence length="153" mass="16419">MRARWTPGPPILSDTGADSVGSCVGEASEPRLPASAAPGNAGKDLGRTCDGRRDFGRTCDGRRDFGRTRLRVQACETADPATLAHGDHRRSSEPRRGDCGSGIEEELDAQEERRPPGRAGHAGRSGTASLAGNVRNRVWGFDPQPEESWKPSR</sequence>
<feature type="compositionally biased region" description="Low complexity" evidence="1">
    <location>
        <begin position="117"/>
        <end position="126"/>
    </location>
</feature>
<organism evidence="2 3">
    <name type="scientific">Cocos nucifera</name>
    <name type="common">Coconut palm</name>
    <dbReference type="NCBI Taxonomy" id="13894"/>
    <lineage>
        <taxon>Eukaryota</taxon>
        <taxon>Viridiplantae</taxon>
        <taxon>Streptophyta</taxon>
        <taxon>Embryophyta</taxon>
        <taxon>Tracheophyta</taxon>
        <taxon>Spermatophyta</taxon>
        <taxon>Magnoliopsida</taxon>
        <taxon>Liliopsida</taxon>
        <taxon>Arecaceae</taxon>
        <taxon>Arecoideae</taxon>
        <taxon>Cocoseae</taxon>
        <taxon>Attaleinae</taxon>
        <taxon>Cocos</taxon>
    </lineage>
</organism>
<feature type="region of interest" description="Disordered" evidence="1">
    <location>
        <begin position="1"/>
        <end position="62"/>
    </location>
</feature>
<evidence type="ECO:0000313" key="3">
    <source>
        <dbReference type="Proteomes" id="UP000797356"/>
    </source>
</evidence>
<proteinExistence type="predicted"/>
<dbReference type="AlphaFoldDB" id="A0A8K0HUS7"/>
<feature type="compositionally biased region" description="Basic and acidic residues" evidence="1">
    <location>
        <begin position="85"/>
        <end position="98"/>
    </location>
</feature>
<feature type="region of interest" description="Disordered" evidence="1">
    <location>
        <begin position="76"/>
        <end position="153"/>
    </location>
</feature>
<accession>A0A8K0HUS7</accession>
<feature type="compositionally biased region" description="Basic and acidic residues" evidence="1">
    <location>
        <begin position="44"/>
        <end position="62"/>
    </location>
</feature>
<reference evidence="2" key="2">
    <citation type="submission" date="2019-07" db="EMBL/GenBank/DDBJ databases">
        <authorList>
            <person name="Yang Y."/>
            <person name="Bocs S."/>
            <person name="Baudouin L."/>
        </authorList>
    </citation>
    <scope>NUCLEOTIDE SEQUENCE</scope>
    <source>
        <tissue evidence="2">Spear leaf of Hainan Tall coconut</tissue>
    </source>
</reference>
<evidence type="ECO:0000256" key="1">
    <source>
        <dbReference type="SAM" id="MobiDB-lite"/>
    </source>
</evidence>
<gene>
    <name evidence="2" type="ORF">COCNU_01G008510</name>
</gene>
<keyword evidence="3" id="KW-1185">Reference proteome</keyword>